<feature type="compositionally biased region" description="Acidic residues" evidence="1">
    <location>
        <begin position="7"/>
        <end position="30"/>
    </location>
</feature>
<dbReference type="PANTHER" id="PTHR31973">
    <property type="entry name" value="POLYPROTEIN, PUTATIVE-RELATED"/>
    <property type="match status" value="1"/>
</dbReference>
<evidence type="ECO:0000313" key="2">
    <source>
        <dbReference type="Proteomes" id="UP000694853"/>
    </source>
</evidence>
<dbReference type="PANTHER" id="PTHR31973:SF195">
    <property type="entry name" value="MUDR FAMILY TRANSPOSASE"/>
    <property type="match status" value="1"/>
</dbReference>
<dbReference type="Proteomes" id="UP000694853">
    <property type="component" value="Unplaced"/>
</dbReference>
<dbReference type="GeneID" id="113860033"/>
<reference evidence="3" key="2">
    <citation type="submission" date="2025-08" db="UniProtKB">
        <authorList>
            <consortium name="RefSeq"/>
        </authorList>
    </citation>
    <scope>IDENTIFICATION</scope>
    <source>
        <tissue evidence="3">Young leaves</tissue>
    </source>
</reference>
<keyword evidence="2" id="KW-1185">Reference proteome</keyword>
<reference evidence="2" key="1">
    <citation type="journal article" date="2019" name="Toxins">
        <title>Detection of Abrin-Like and Prepropulchellin-Like Toxin Genes and Transcripts Using Whole Genome Sequencing and Full-Length Transcript Sequencing of Abrus precatorius.</title>
        <authorList>
            <person name="Hovde B.T."/>
            <person name="Daligault H.E."/>
            <person name="Hanschen E.R."/>
            <person name="Kunde Y.A."/>
            <person name="Johnson M.B."/>
            <person name="Starkenburg S.R."/>
            <person name="Johnson S.L."/>
        </authorList>
    </citation>
    <scope>NUCLEOTIDE SEQUENCE [LARGE SCALE GENOMIC DNA]</scope>
</reference>
<proteinExistence type="predicted"/>
<dbReference type="AlphaFoldDB" id="A0A8B8KX28"/>
<protein>
    <submittedName>
        <fullName evidence="3">Uncharacterized protein LOC113860033</fullName>
    </submittedName>
</protein>
<gene>
    <name evidence="3" type="primary">LOC113860033</name>
</gene>
<dbReference type="RefSeq" id="XP_027348462.1">
    <property type="nucleotide sequence ID" value="XM_027492661.1"/>
</dbReference>
<organism evidence="2 3">
    <name type="scientific">Abrus precatorius</name>
    <name type="common">Indian licorice</name>
    <name type="synonym">Glycine abrus</name>
    <dbReference type="NCBI Taxonomy" id="3816"/>
    <lineage>
        <taxon>Eukaryota</taxon>
        <taxon>Viridiplantae</taxon>
        <taxon>Streptophyta</taxon>
        <taxon>Embryophyta</taxon>
        <taxon>Tracheophyta</taxon>
        <taxon>Spermatophyta</taxon>
        <taxon>Magnoliopsida</taxon>
        <taxon>eudicotyledons</taxon>
        <taxon>Gunneridae</taxon>
        <taxon>Pentapetalae</taxon>
        <taxon>rosids</taxon>
        <taxon>fabids</taxon>
        <taxon>Fabales</taxon>
        <taxon>Fabaceae</taxon>
        <taxon>Papilionoideae</taxon>
        <taxon>50 kb inversion clade</taxon>
        <taxon>NPAAA clade</taxon>
        <taxon>indigoferoid/millettioid clade</taxon>
        <taxon>Abreae</taxon>
        <taxon>Abrus</taxon>
    </lineage>
</organism>
<evidence type="ECO:0000256" key="1">
    <source>
        <dbReference type="SAM" id="MobiDB-lite"/>
    </source>
</evidence>
<dbReference type="OrthoDB" id="678681at2759"/>
<name>A0A8B8KX28_ABRPR</name>
<feature type="region of interest" description="Disordered" evidence="1">
    <location>
        <begin position="1"/>
        <end position="42"/>
    </location>
</feature>
<evidence type="ECO:0000313" key="3">
    <source>
        <dbReference type="RefSeq" id="XP_027348462.1"/>
    </source>
</evidence>
<dbReference type="KEGG" id="aprc:113860033"/>
<sequence length="299" mass="34403">MLLENNSESDDYDFEGDEESDEDLDDDADEQEPHMGGQHPFGEPPFMRELDLDAMNASEFPEYANLGNTEIDDELYVGRQFNDKEVVIKTVKHYSISKGVDYKVKNGYFWKIQKYNGPHTCTVGIISQDHRKLDTDTIAECIKLMVKFDPSFKIKVVIGEIQSRFGYMISYRKTWLAKQKAIEKVFGQWEASFEALPQWCIAMCDAVRGSIVKLDATEDYRNGEMVSNVQILRQVFWSFGHCIRAFQDCKPLVQVDGTHLYGKYKGVLLVVVAQDENQNILQLHLLLLRVRQQMVGVFS</sequence>
<accession>A0A8B8KX28</accession>